<sequence length="506" mass="58547">MSNERIVFEPADLAGCATWQLISPEVFVLCLGAFIAVFVYWSRRPKLNEPPLVPYKYPLIGHTLEYLRDSEGLLKRCHEQYGDMFSLYLFREVYTIASNDLAYEMFRSTNFSFKEGLERMFPLGDIIGSKAYPGNAAVLLKDRFYKHVDDCYSRIYRELQHNIDQLIGDCEEPKLINNFDEISMTIIARAMANLFVGEELCKDDEIVKVFATFATTLIRVRKLSSIAYLIHPRLQTEYIKLVFKYGDNSPQKHKDLLTKKLKPIFEKRYQDMQQFGNEWKRPDDLIQLLLEYSIDMFGKIHYDCIACRMLTLIWASIHTTSANLLNTLNDYAGRSEYWNDLRKEQEVITDGLDFDLTMDRMEKLDSFVKESNRLMGHILMLPHCATCPSFTFSNGYQVPKGRLVLMNNLTYMSNSSLHGDNPETFSGFRHVSKSPFARVGRDSMAFGLGKHACPGRWLASRNIKMAMSILIRKYEISTLDGKRPKYPIKRGISVLGPLPLTFKKRK</sequence>
<dbReference type="PRINTS" id="PR00465">
    <property type="entry name" value="EP450IV"/>
</dbReference>
<evidence type="ECO:0000256" key="11">
    <source>
        <dbReference type="PIRSR" id="PIRSR602403-1"/>
    </source>
</evidence>
<keyword evidence="10 13" id="KW-0472">Membrane</keyword>
<keyword evidence="8 11" id="KW-0408">Iron</keyword>
<accession>A0A9N8ZLS3</accession>
<evidence type="ECO:0000256" key="10">
    <source>
        <dbReference type="ARBA" id="ARBA00023136"/>
    </source>
</evidence>
<evidence type="ECO:0000256" key="8">
    <source>
        <dbReference type="ARBA" id="ARBA00023004"/>
    </source>
</evidence>
<evidence type="ECO:0000256" key="2">
    <source>
        <dbReference type="ARBA" id="ARBA00004370"/>
    </source>
</evidence>
<evidence type="ECO:0000313" key="14">
    <source>
        <dbReference type="EMBL" id="CAG8500148.1"/>
    </source>
</evidence>
<dbReference type="InterPro" id="IPR017972">
    <property type="entry name" value="Cyt_P450_CS"/>
</dbReference>
<comment type="similarity">
    <text evidence="3 12">Belongs to the cytochrome P450 family.</text>
</comment>
<evidence type="ECO:0000313" key="15">
    <source>
        <dbReference type="Proteomes" id="UP000789739"/>
    </source>
</evidence>
<feature type="binding site" description="axial binding residue" evidence="11">
    <location>
        <position position="453"/>
    </location>
    <ligand>
        <name>heme</name>
        <dbReference type="ChEBI" id="CHEBI:30413"/>
    </ligand>
    <ligandPart>
        <name>Fe</name>
        <dbReference type="ChEBI" id="CHEBI:18248"/>
    </ligandPart>
</feature>
<gene>
    <name evidence="14" type="ORF">PBRASI_LOCUS2565</name>
</gene>
<dbReference type="CDD" id="cd11041">
    <property type="entry name" value="CYP503A1-like"/>
    <property type="match status" value="1"/>
</dbReference>
<dbReference type="InterPro" id="IPR036396">
    <property type="entry name" value="Cyt_P450_sf"/>
</dbReference>
<dbReference type="Proteomes" id="UP000789739">
    <property type="component" value="Unassembled WGS sequence"/>
</dbReference>
<keyword evidence="4 11" id="KW-0349">Heme</keyword>
<dbReference type="InterPro" id="IPR001128">
    <property type="entry name" value="Cyt_P450"/>
</dbReference>
<feature type="transmembrane region" description="Helical" evidence="13">
    <location>
        <begin position="21"/>
        <end position="41"/>
    </location>
</feature>
<evidence type="ECO:0000256" key="4">
    <source>
        <dbReference type="ARBA" id="ARBA00022617"/>
    </source>
</evidence>
<name>A0A9N8ZLS3_9GLOM</name>
<keyword evidence="12" id="KW-0560">Oxidoreductase</keyword>
<comment type="subcellular location">
    <subcellularLocation>
        <location evidence="2">Membrane</location>
    </subcellularLocation>
</comment>
<evidence type="ECO:0000256" key="9">
    <source>
        <dbReference type="ARBA" id="ARBA00023033"/>
    </source>
</evidence>
<evidence type="ECO:0000256" key="3">
    <source>
        <dbReference type="ARBA" id="ARBA00010617"/>
    </source>
</evidence>
<keyword evidence="9 12" id="KW-0503">Monooxygenase</keyword>
<dbReference type="SUPFAM" id="SSF48264">
    <property type="entry name" value="Cytochrome P450"/>
    <property type="match status" value="1"/>
</dbReference>
<dbReference type="InterPro" id="IPR002403">
    <property type="entry name" value="Cyt_P450_E_grp-IV"/>
</dbReference>
<comment type="cofactor">
    <cofactor evidence="1 11">
        <name>heme</name>
        <dbReference type="ChEBI" id="CHEBI:30413"/>
    </cofactor>
</comment>
<evidence type="ECO:0000256" key="12">
    <source>
        <dbReference type="RuleBase" id="RU000461"/>
    </source>
</evidence>
<keyword evidence="7 13" id="KW-1133">Transmembrane helix</keyword>
<comment type="caution">
    <text evidence="14">The sequence shown here is derived from an EMBL/GenBank/DDBJ whole genome shotgun (WGS) entry which is preliminary data.</text>
</comment>
<dbReference type="GO" id="GO:0004497">
    <property type="term" value="F:monooxygenase activity"/>
    <property type="evidence" value="ECO:0007669"/>
    <property type="project" value="UniProtKB-KW"/>
</dbReference>
<dbReference type="PANTHER" id="PTHR46206:SF5">
    <property type="entry name" value="P450, PUTATIVE (EUROFUNG)-RELATED"/>
    <property type="match status" value="1"/>
</dbReference>
<dbReference type="GO" id="GO:0016020">
    <property type="term" value="C:membrane"/>
    <property type="evidence" value="ECO:0007669"/>
    <property type="project" value="UniProtKB-SubCell"/>
</dbReference>
<proteinExistence type="inferred from homology"/>
<reference evidence="14" key="1">
    <citation type="submission" date="2021-06" db="EMBL/GenBank/DDBJ databases">
        <authorList>
            <person name="Kallberg Y."/>
            <person name="Tangrot J."/>
            <person name="Rosling A."/>
        </authorList>
    </citation>
    <scope>NUCLEOTIDE SEQUENCE</scope>
    <source>
        <strain evidence="14">BR232B</strain>
    </source>
</reference>
<evidence type="ECO:0000256" key="13">
    <source>
        <dbReference type="SAM" id="Phobius"/>
    </source>
</evidence>
<dbReference type="GO" id="GO:0016705">
    <property type="term" value="F:oxidoreductase activity, acting on paired donors, with incorporation or reduction of molecular oxygen"/>
    <property type="evidence" value="ECO:0007669"/>
    <property type="project" value="InterPro"/>
</dbReference>
<keyword evidence="6 11" id="KW-0479">Metal-binding</keyword>
<evidence type="ECO:0000256" key="7">
    <source>
        <dbReference type="ARBA" id="ARBA00022989"/>
    </source>
</evidence>
<protein>
    <submittedName>
        <fullName evidence="14">9662_t:CDS:1</fullName>
    </submittedName>
</protein>
<dbReference type="GO" id="GO:0020037">
    <property type="term" value="F:heme binding"/>
    <property type="evidence" value="ECO:0007669"/>
    <property type="project" value="InterPro"/>
</dbReference>
<dbReference type="EMBL" id="CAJVPI010000203">
    <property type="protein sequence ID" value="CAG8500148.1"/>
    <property type="molecule type" value="Genomic_DNA"/>
</dbReference>
<dbReference type="OrthoDB" id="1844152at2759"/>
<dbReference type="Gene3D" id="1.10.630.10">
    <property type="entry name" value="Cytochrome P450"/>
    <property type="match status" value="1"/>
</dbReference>
<dbReference type="PROSITE" id="PS00086">
    <property type="entry name" value="CYTOCHROME_P450"/>
    <property type="match status" value="1"/>
</dbReference>
<dbReference type="PANTHER" id="PTHR46206">
    <property type="entry name" value="CYTOCHROME P450"/>
    <property type="match status" value="1"/>
</dbReference>
<keyword evidence="5 13" id="KW-0812">Transmembrane</keyword>
<evidence type="ECO:0000256" key="5">
    <source>
        <dbReference type="ARBA" id="ARBA00022692"/>
    </source>
</evidence>
<organism evidence="14 15">
    <name type="scientific">Paraglomus brasilianum</name>
    <dbReference type="NCBI Taxonomy" id="144538"/>
    <lineage>
        <taxon>Eukaryota</taxon>
        <taxon>Fungi</taxon>
        <taxon>Fungi incertae sedis</taxon>
        <taxon>Mucoromycota</taxon>
        <taxon>Glomeromycotina</taxon>
        <taxon>Glomeromycetes</taxon>
        <taxon>Paraglomerales</taxon>
        <taxon>Paraglomeraceae</taxon>
        <taxon>Paraglomus</taxon>
    </lineage>
</organism>
<evidence type="ECO:0000256" key="1">
    <source>
        <dbReference type="ARBA" id="ARBA00001971"/>
    </source>
</evidence>
<keyword evidence="15" id="KW-1185">Reference proteome</keyword>
<dbReference type="AlphaFoldDB" id="A0A9N8ZLS3"/>
<dbReference type="GO" id="GO:0005506">
    <property type="term" value="F:iron ion binding"/>
    <property type="evidence" value="ECO:0007669"/>
    <property type="project" value="InterPro"/>
</dbReference>
<evidence type="ECO:0000256" key="6">
    <source>
        <dbReference type="ARBA" id="ARBA00022723"/>
    </source>
</evidence>
<dbReference type="Pfam" id="PF00067">
    <property type="entry name" value="p450"/>
    <property type="match status" value="1"/>
</dbReference>